<dbReference type="SMART" id="SM00752">
    <property type="entry name" value="HTTM"/>
    <property type="match status" value="1"/>
</dbReference>
<dbReference type="PANTHER" id="PTHR12639">
    <property type="entry name" value="VITAMIN K-DEPENDENT GAMMA-CARBOXYLASE"/>
    <property type="match status" value="1"/>
</dbReference>
<evidence type="ECO:0000256" key="2">
    <source>
        <dbReference type="ARBA" id="ARBA00022692"/>
    </source>
</evidence>
<reference evidence="9 10" key="1">
    <citation type="submission" date="2019-09" db="EMBL/GenBank/DDBJ databases">
        <title>Genomes of Cryomorphaceae.</title>
        <authorList>
            <person name="Bowman J.P."/>
        </authorList>
    </citation>
    <scope>NUCLEOTIDE SEQUENCE [LARGE SCALE GENOMIC DNA]</scope>
    <source>
        <strain evidence="9 10">KCTC 52047</strain>
    </source>
</reference>
<dbReference type="GO" id="GO:0019842">
    <property type="term" value="F:vitamin binding"/>
    <property type="evidence" value="ECO:0007669"/>
    <property type="project" value="TreeGrafter"/>
</dbReference>
<dbReference type="OrthoDB" id="341137at2"/>
<dbReference type="GO" id="GO:0008488">
    <property type="term" value="F:gamma-glutamyl carboxylase activity"/>
    <property type="evidence" value="ECO:0007669"/>
    <property type="project" value="InterPro"/>
</dbReference>
<dbReference type="Pfam" id="PF22777">
    <property type="entry name" value="VKGC_lumenal_dom"/>
    <property type="match status" value="1"/>
</dbReference>
<sequence length="428" mass="50764">MLFSTVRFWLLGWIENHYINPQFHFHYFGFEWVEPLAPWAMYAIHAVMIIAALGIMLGAFYRFSAFVFFVIFTYTELIDLTYYLNHYYFMSLLALLMIFLPAHRQLSFDVKWQRVKASRFVEKWNILAPKLLVGIVYFYAGIAKINEAWLIDAMPLKIWLPAHSHTPIIGELLGLEITAYLFSWIGMLYDVSVPFLLLSKKLRPYVYWVIVAFHSMTSYFFEIGVFPLAMTGVVLIFWSGKWHEKLWHKLSTIFHFSWSPSIVFHCQSRRSRNLLLSSLTVFFAFQLLFPFRYLLYPGNLFWNEEGYRFSWRVMLVEKAGTATFYVKDGENGREGEVVNSEFLNPHQEKQMAFQPDMILQFAHYLEEHYREEGFEDPIVRCESWVTMNGERSRLIVDPQKDLTEIKDSFKHKNWIVPHDAEDTAFAHR</sequence>
<name>A0A6N6MBD0_9FLAO</name>
<gene>
    <name evidence="9" type="ORF">F3059_02580</name>
</gene>
<keyword evidence="6" id="KW-0456">Lyase</keyword>
<dbReference type="EMBL" id="WACR01000002">
    <property type="protein sequence ID" value="KAB1065747.1"/>
    <property type="molecule type" value="Genomic_DNA"/>
</dbReference>
<dbReference type="AlphaFoldDB" id="A0A6N6MBD0"/>
<evidence type="ECO:0000256" key="1">
    <source>
        <dbReference type="ARBA" id="ARBA00004127"/>
    </source>
</evidence>
<evidence type="ECO:0000259" key="8">
    <source>
        <dbReference type="SMART" id="SM00752"/>
    </source>
</evidence>
<evidence type="ECO:0000256" key="6">
    <source>
        <dbReference type="ARBA" id="ARBA00023239"/>
    </source>
</evidence>
<feature type="transmembrane region" description="Helical" evidence="7">
    <location>
        <begin position="124"/>
        <end position="142"/>
    </location>
</feature>
<feature type="transmembrane region" description="Helical" evidence="7">
    <location>
        <begin position="219"/>
        <end position="240"/>
    </location>
</feature>
<accession>A0A6N6MBD0</accession>
<dbReference type="Pfam" id="PF05090">
    <property type="entry name" value="HTTM"/>
    <property type="match status" value="1"/>
</dbReference>
<feature type="domain" description="HTTM-like" evidence="8">
    <location>
        <begin position="1"/>
        <end position="242"/>
    </location>
</feature>
<evidence type="ECO:0000313" key="10">
    <source>
        <dbReference type="Proteomes" id="UP000435357"/>
    </source>
</evidence>
<evidence type="ECO:0000256" key="4">
    <source>
        <dbReference type="ARBA" id="ARBA00023136"/>
    </source>
</evidence>
<feature type="transmembrane region" description="Helical" evidence="7">
    <location>
        <begin position="177"/>
        <end position="198"/>
    </location>
</feature>
<keyword evidence="3 7" id="KW-1133">Transmembrane helix</keyword>
<proteinExistence type="predicted"/>
<dbReference type="InterPro" id="IPR011020">
    <property type="entry name" value="HTTM-like"/>
</dbReference>
<keyword evidence="4 7" id="KW-0472">Membrane</keyword>
<protein>
    <submittedName>
        <fullName evidence="9">HTTM domain-containing protein</fullName>
    </submittedName>
</protein>
<dbReference type="InterPro" id="IPR007782">
    <property type="entry name" value="VKG_COase"/>
</dbReference>
<keyword evidence="2 7" id="KW-0812">Transmembrane</keyword>
<feature type="transmembrane region" description="Helical" evidence="7">
    <location>
        <begin position="273"/>
        <end position="295"/>
    </location>
</feature>
<evidence type="ECO:0000256" key="3">
    <source>
        <dbReference type="ARBA" id="ARBA00022989"/>
    </source>
</evidence>
<dbReference type="InterPro" id="IPR053934">
    <property type="entry name" value="HTTM_dom"/>
</dbReference>
<evidence type="ECO:0000256" key="7">
    <source>
        <dbReference type="SAM" id="Phobius"/>
    </source>
</evidence>
<dbReference type="GO" id="GO:0012505">
    <property type="term" value="C:endomembrane system"/>
    <property type="evidence" value="ECO:0007669"/>
    <property type="project" value="UniProtKB-SubCell"/>
</dbReference>
<dbReference type="InterPro" id="IPR053935">
    <property type="entry name" value="VKGC_lumenal_dom"/>
</dbReference>
<dbReference type="Proteomes" id="UP000435357">
    <property type="component" value="Unassembled WGS sequence"/>
</dbReference>
<feature type="transmembrane region" description="Helical" evidence="7">
    <location>
        <begin position="86"/>
        <end position="103"/>
    </location>
</feature>
<evidence type="ECO:0000256" key="5">
    <source>
        <dbReference type="ARBA" id="ARBA00023157"/>
    </source>
</evidence>
<comment type="caution">
    <text evidence="9">The sequence shown here is derived from an EMBL/GenBank/DDBJ whole genome shotgun (WGS) entry which is preliminary data.</text>
</comment>
<organism evidence="9 10">
    <name type="scientific">Salibacter halophilus</name>
    <dbReference type="NCBI Taxonomy" id="1803916"/>
    <lineage>
        <taxon>Bacteria</taxon>
        <taxon>Pseudomonadati</taxon>
        <taxon>Bacteroidota</taxon>
        <taxon>Flavobacteriia</taxon>
        <taxon>Flavobacteriales</taxon>
        <taxon>Salibacteraceae</taxon>
        <taxon>Salibacter</taxon>
    </lineage>
</organism>
<feature type="transmembrane region" description="Helical" evidence="7">
    <location>
        <begin position="46"/>
        <end position="74"/>
    </location>
</feature>
<comment type="subcellular location">
    <subcellularLocation>
        <location evidence="1">Endomembrane system</location>
        <topology evidence="1">Multi-pass membrane protein</topology>
    </subcellularLocation>
</comment>
<evidence type="ECO:0000313" key="9">
    <source>
        <dbReference type="EMBL" id="KAB1065747.1"/>
    </source>
</evidence>
<keyword evidence="5" id="KW-1015">Disulfide bond</keyword>
<keyword evidence="10" id="KW-1185">Reference proteome</keyword>
<dbReference type="PANTHER" id="PTHR12639:SF7">
    <property type="entry name" value="HTTM DOMAIN-CONTAINING PROTEIN"/>
    <property type="match status" value="1"/>
</dbReference>